<dbReference type="Gene3D" id="3.40.50.2000">
    <property type="entry name" value="Glycogen Phosphorylase B"/>
    <property type="match status" value="1"/>
</dbReference>
<gene>
    <name evidence="2" type="primary">LOC113718395</name>
</gene>
<dbReference type="OrthoDB" id="5835829at2759"/>
<evidence type="ECO:0000313" key="1">
    <source>
        <dbReference type="Proteomes" id="UP001652660"/>
    </source>
</evidence>
<keyword evidence="1" id="KW-1185">Reference proteome</keyword>
<sequence length="118" mass="13040">MGNGEKQYKAHLLAIPYQSVGRINPMLQLCKKLVRKGLNATLAITSKVSYPKSDIVQIDIISDGYDEGGFFIADPVPISMARFKEVGSQSILEPLKKYESLGTPIDFIIYDSLTLFGL</sequence>
<dbReference type="Proteomes" id="UP001652660">
    <property type="component" value="Chromosome 11e"/>
</dbReference>
<organism evidence="1 2">
    <name type="scientific">Coffea arabica</name>
    <name type="common">Arabian coffee</name>
    <dbReference type="NCBI Taxonomy" id="13443"/>
    <lineage>
        <taxon>Eukaryota</taxon>
        <taxon>Viridiplantae</taxon>
        <taxon>Streptophyta</taxon>
        <taxon>Embryophyta</taxon>
        <taxon>Tracheophyta</taxon>
        <taxon>Spermatophyta</taxon>
        <taxon>Magnoliopsida</taxon>
        <taxon>eudicotyledons</taxon>
        <taxon>Gunneridae</taxon>
        <taxon>Pentapetalae</taxon>
        <taxon>asterids</taxon>
        <taxon>lamiids</taxon>
        <taxon>Gentianales</taxon>
        <taxon>Rubiaceae</taxon>
        <taxon>Ixoroideae</taxon>
        <taxon>Gardenieae complex</taxon>
        <taxon>Bertiereae - Coffeeae clade</taxon>
        <taxon>Coffeeae</taxon>
        <taxon>Coffea</taxon>
    </lineage>
</organism>
<evidence type="ECO:0000313" key="2">
    <source>
        <dbReference type="RefSeq" id="XP_027099103.1"/>
    </source>
</evidence>
<name>A0A6P6V877_COFAR</name>
<dbReference type="RefSeq" id="XP_027099103.1">
    <property type="nucleotide sequence ID" value="XM_027243302.1"/>
</dbReference>
<proteinExistence type="predicted"/>
<dbReference type="GeneID" id="113718395"/>
<reference evidence="1" key="1">
    <citation type="journal article" date="2025" name="Foods">
        <title>Unveiling the Microbial Signatures of Arabica Coffee Cherries: Insights into Ripeness Specific Diversity, Functional Traits, and Implications for Quality and Safety.</title>
        <authorList>
            <consortium name="RefSeq"/>
            <person name="Tenea G.N."/>
            <person name="Cifuentes V."/>
            <person name="Reyes P."/>
            <person name="Cevallos-Vallejos M."/>
        </authorList>
    </citation>
    <scope>NUCLEOTIDE SEQUENCE [LARGE SCALE GENOMIC DNA]</scope>
</reference>
<accession>A0A6P6V877</accession>
<dbReference type="AlphaFoldDB" id="A0A6P6V877"/>
<reference evidence="2" key="2">
    <citation type="submission" date="2025-08" db="UniProtKB">
        <authorList>
            <consortium name="RefSeq"/>
        </authorList>
    </citation>
    <scope>IDENTIFICATION</scope>
    <source>
        <tissue evidence="2">Leaves</tissue>
    </source>
</reference>
<protein>
    <submittedName>
        <fullName evidence="2">Flavonol 7-O-beta-glucosyltransferase UGT74F1-like</fullName>
    </submittedName>
</protein>
<dbReference type="SUPFAM" id="SSF53756">
    <property type="entry name" value="UDP-Glycosyltransferase/glycogen phosphorylase"/>
    <property type="match status" value="1"/>
</dbReference>